<reference evidence="1" key="1">
    <citation type="journal article" date="2019" name="bioRxiv">
        <title>The Genome of the Zebra Mussel, Dreissena polymorpha: A Resource for Invasive Species Research.</title>
        <authorList>
            <person name="McCartney M.A."/>
            <person name="Auch B."/>
            <person name="Kono T."/>
            <person name="Mallez S."/>
            <person name="Zhang Y."/>
            <person name="Obille A."/>
            <person name="Becker A."/>
            <person name="Abrahante J.E."/>
            <person name="Garbe J."/>
            <person name="Badalamenti J.P."/>
            <person name="Herman A."/>
            <person name="Mangelson H."/>
            <person name="Liachko I."/>
            <person name="Sullivan S."/>
            <person name="Sone E.D."/>
            <person name="Koren S."/>
            <person name="Silverstein K.A.T."/>
            <person name="Beckman K.B."/>
            <person name="Gohl D.M."/>
        </authorList>
    </citation>
    <scope>NUCLEOTIDE SEQUENCE</scope>
    <source>
        <strain evidence="1">Duluth1</strain>
        <tissue evidence="1">Whole animal</tissue>
    </source>
</reference>
<dbReference type="EMBL" id="JAIWYP010000008">
    <property type="protein sequence ID" value="KAH3784146.1"/>
    <property type="molecule type" value="Genomic_DNA"/>
</dbReference>
<evidence type="ECO:0000313" key="2">
    <source>
        <dbReference type="Proteomes" id="UP000828390"/>
    </source>
</evidence>
<dbReference type="Proteomes" id="UP000828390">
    <property type="component" value="Unassembled WGS sequence"/>
</dbReference>
<comment type="caution">
    <text evidence="1">The sequence shown here is derived from an EMBL/GenBank/DDBJ whole genome shotgun (WGS) entry which is preliminary data.</text>
</comment>
<organism evidence="1 2">
    <name type="scientific">Dreissena polymorpha</name>
    <name type="common">Zebra mussel</name>
    <name type="synonym">Mytilus polymorpha</name>
    <dbReference type="NCBI Taxonomy" id="45954"/>
    <lineage>
        <taxon>Eukaryota</taxon>
        <taxon>Metazoa</taxon>
        <taxon>Spiralia</taxon>
        <taxon>Lophotrochozoa</taxon>
        <taxon>Mollusca</taxon>
        <taxon>Bivalvia</taxon>
        <taxon>Autobranchia</taxon>
        <taxon>Heteroconchia</taxon>
        <taxon>Euheterodonta</taxon>
        <taxon>Imparidentia</taxon>
        <taxon>Neoheterodontei</taxon>
        <taxon>Myida</taxon>
        <taxon>Dreissenoidea</taxon>
        <taxon>Dreissenidae</taxon>
        <taxon>Dreissena</taxon>
    </lineage>
</organism>
<protein>
    <submittedName>
        <fullName evidence="1">Uncharacterized protein</fullName>
    </submittedName>
</protein>
<gene>
    <name evidence="1" type="ORF">DPMN_162098</name>
</gene>
<evidence type="ECO:0000313" key="1">
    <source>
        <dbReference type="EMBL" id="KAH3784146.1"/>
    </source>
</evidence>
<dbReference type="AlphaFoldDB" id="A0A9D4IQ91"/>
<keyword evidence="2" id="KW-1185">Reference proteome</keyword>
<accession>A0A9D4IQ91</accession>
<proteinExistence type="predicted"/>
<reference evidence="1" key="2">
    <citation type="submission" date="2020-11" db="EMBL/GenBank/DDBJ databases">
        <authorList>
            <person name="McCartney M.A."/>
            <person name="Auch B."/>
            <person name="Kono T."/>
            <person name="Mallez S."/>
            <person name="Becker A."/>
            <person name="Gohl D.M."/>
            <person name="Silverstein K.A.T."/>
            <person name="Koren S."/>
            <person name="Bechman K.B."/>
            <person name="Herman A."/>
            <person name="Abrahante J.E."/>
            <person name="Garbe J."/>
        </authorList>
    </citation>
    <scope>NUCLEOTIDE SEQUENCE</scope>
    <source>
        <strain evidence="1">Duluth1</strain>
        <tissue evidence="1">Whole animal</tissue>
    </source>
</reference>
<name>A0A9D4IQ91_DREPO</name>
<sequence>MQKQAARFITGDYSKRTPGCVTSTLKYMKNPALQERRKAKRLTFFSKVVEGLVPVLSYHDFLTPFRKSKSRVTVNTLKDFNAES</sequence>